<evidence type="ECO:0000313" key="2">
    <source>
        <dbReference type="Proteomes" id="UP000236721"/>
    </source>
</evidence>
<reference evidence="2" key="1">
    <citation type="submission" date="2016-10" db="EMBL/GenBank/DDBJ databases">
        <authorList>
            <person name="Varghese N."/>
            <person name="Submissions S."/>
        </authorList>
    </citation>
    <scope>NUCLEOTIDE SEQUENCE [LARGE SCALE GENOMIC DNA]</scope>
    <source>
        <strain evidence="2">CGMCC 1.7062</strain>
    </source>
</reference>
<evidence type="ECO:0000313" key="1">
    <source>
        <dbReference type="EMBL" id="SEG24968.1"/>
    </source>
</evidence>
<organism evidence="1 2">
    <name type="scientific">Vibrio hangzhouensis</name>
    <dbReference type="NCBI Taxonomy" id="462991"/>
    <lineage>
        <taxon>Bacteria</taxon>
        <taxon>Pseudomonadati</taxon>
        <taxon>Pseudomonadota</taxon>
        <taxon>Gammaproteobacteria</taxon>
        <taxon>Vibrionales</taxon>
        <taxon>Vibrionaceae</taxon>
        <taxon>Vibrio</taxon>
    </lineage>
</organism>
<dbReference type="Proteomes" id="UP000236721">
    <property type="component" value="Unassembled WGS sequence"/>
</dbReference>
<accession>A0A1H5YLL7</accession>
<dbReference type="EMBL" id="FNVG01000009">
    <property type="protein sequence ID" value="SEG24968.1"/>
    <property type="molecule type" value="Genomic_DNA"/>
</dbReference>
<sequence>MHTFTIEGFCDWCQTPSFVTKHEYIDGKCHHSCEKCLSFAVMDVRQFNLAEIEFRAKSLAQS</sequence>
<dbReference type="RefSeq" id="WP_103880450.1">
    <property type="nucleotide sequence ID" value="NZ_FNVG01000009.1"/>
</dbReference>
<name>A0A1H5YLL7_9VIBR</name>
<keyword evidence="2" id="KW-1185">Reference proteome</keyword>
<proteinExistence type="predicted"/>
<protein>
    <submittedName>
        <fullName evidence="1">Uncharacterized protein</fullName>
    </submittedName>
</protein>
<gene>
    <name evidence="1" type="ORF">SAMN04488244_109160</name>
</gene>
<dbReference type="AlphaFoldDB" id="A0A1H5YLL7"/>